<evidence type="ECO:0000259" key="1">
    <source>
        <dbReference type="Pfam" id="PF00899"/>
    </source>
</evidence>
<feature type="domain" description="Prokaryotic E2 family B" evidence="2">
    <location>
        <begin position="37"/>
        <end position="143"/>
    </location>
</feature>
<protein>
    <submittedName>
        <fullName evidence="3">Molybdopterin/thiamine biosynthesis adenylyltransferase</fullName>
    </submittedName>
</protein>
<dbReference type="RefSeq" id="WP_211085291.1">
    <property type="nucleotide sequence ID" value="NZ_CBCSLC010000074.1"/>
</dbReference>
<dbReference type="InterPro" id="IPR032701">
    <property type="entry name" value="Prok-E2_B_dom"/>
</dbReference>
<dbReference type="GO" id="GO:0016779">
    <property type="term" value="F:nucleotidyltransferase activity"/>
    <property type="evidence" value="ECO:0007669"/>
    <property type="project" value="UniProtKB-KW"/>
</dbReference>
<keyword evidence="3" id="KW-0808">Transferase</keyword>
<keyword evidence="3" id="KW-0548">Nucleotidyltransferase</keyword>
<comment type="caution">
    <text evidence="3">The sequence shown here is derived from an EMBL/GenBank/DDBJ whole genome shotgun (WGS) entry which is preliminary data.</text>
</comment>
<dbReference type="InterPro" id="IPR000594">
    <property type="entry name" value="ThiF_NAD_FAD-bd"/>
</dbReference>
<accession>A0ABS4S1E1</accession>
<keyword evidence="4" id="KW-1185">Reference proteome</keyword>
<feature type="domain" description="THIF-type NAD/FAD binding fold" evidence="1">
    <location>
        <begin position="335"/>
        <end position="486"/>
    </location>
</feature>
<dbReference type="Gene3D" id="3.40.50.720">
    <property type="entry name" value="NAD(P)-binding Rossmann-like Domain"/>
    <property type="match status" value="1"/>
</dbReference>
<evidence type="ECO:0000313" key="4">
    <source>
        <dbReference type="Proteomes" id="UP000810207"/>
    </source>
</evidence>
<evidence type="ECO:0000259" key="2">
    <source>
        <dbReference type="Pfam" id="PF14461"/>
    </source>
</evidence>
<proteinExistence type="predicted"/>
<gene>
    <name evidence="3" type="ORF">J2Z28_005635</name>
</gene>
<sequence length="585" mass="66700">MDDQLSLETYYDEVLHVVTLHLLKEYGAEEAKNFDNHNFSHVYRIHQNNVAIDLAIPLHYPDSFPVVKIPDPYYARIYPIPHLDNEHTLCVFDSEEAHPNPENPIGVIDAVIERAFNIIQQGLKKENISDFFDEINAYWAENSSENILSLIQVNVSAREVNVIECEFPNLGKRLLAVDSVPEGIRWVSQAGGKSESTTRKAYYFPVRSIGVPPFPRTNGQLMKRIQEYSPEIVTPFIQFLDQCKRPSMILFSVETSNGRVLGAWEHQEPKQINRAAHQSKRKLERSIDGFRTGYRNARIEMNFFKDAVLKHYSVVRVEKERLVTRGGDGVQSGLTKVGIIGCGSIGSQIANNLCDLGVDQFMFIDKDLLTFENIARHLCGATYVGENKVDAVGKSISSRLPYIRYNAYHGNILNILRSNETILNGCDLTIVATANLPTELRIDELQRLGIIDKPLLYVWVEPYLAAAHAVFINPMNPGCFRDLFDDMHQFRETVLDNPGQYAIREAGCQSTYVPYSVIEVKRFIHELMFFVQEILEGKIKDNMLFTWVGKISSQITTGRNVNDIWSDVKDYSVVMHKLISEYIEK</sequence>
<evidence type="ECO:0000313" key="3">
    <source>
        <dbReference type="EMBL" id="MBP2248941.1"/>
    </source>
</evidence>
<dbReference type="SUPFAM" id="SSF69572">
    <property type="entry name" value="Activating enzymes of the ubiquitin-like proteins"/>
    <property type="match status" value="1"/>
</dbReference>
<dbReference type="Pfam" id="PF00899">
    <property type="entry name" value="ThiF"/>
    <property type="match status" value="1"/>
</dbReference>
<name>A0ABS4S1E1_PAEXY</name>
<dbReference type="InterPro" id="IPR035985">
    <property type="entry name" value="Ubiquitin-activating_enz"/>
</dbReference>
<organism evidence="3 4">
    <name type="scientific">Paenibacillus xylanexedens</name>
    <dbReference type="NCBI Taxonomy" id="528191"/>
    <lineage>
        <taxon>Bacteria</taxon>
        <taxon>Bacillati</taxon>
        <taxon>Bacillota</taxon>
        <taxon>Bacilli</taxon>
        <taxon>Bacillales</taxon>
        <taxon>Paenibacillaceae</taxon>
        <taxon>Paenibacillus</taxon>
    </lineage>
</organism>
<dbReference type="Proteomes" id="UP000810207">
    <property type="component" value="Unassembled WGS sequence"/>
</dbReference>
<dbReference type="EMBL" id="JAGIKV010000030">
    <property type="protein sequence ID" value="MBP2248941.1"/>
    <property type="molecule type" value="Genomic_DNA"/>
</dbReference>
<dbReference type="Pfam" id="PF14461">
    <property type="entry name" value="Prok-E2_B"/>
    <property type="match status" value="1"/>
</dbReference>
<reference evidence="3 4" key="1">
    <citation type="submission" date="2021-03" db="EMBL/GenBank/DDBJ databases">
        <title>Genomic Encyclopedia of Type Strains, Phase IV (KMG-IV): sequencing the most valuable type-strain genomes for metagenomic binning, comparative biology and taxonomic classification.</title>
        <authorList>
            <person name="Goeker M."/>
        </authorList>
    </citation>
    <scope>NUCLEOTIDE SEQUENCE [LARGE SCALE GENOMIC DNA]</scope>
    <source>
        <strain evidence="3 4">DSM 21292</strain>
    </source>
</reference>